<reference evidence="1" key="1">
    <citation type="submission" date="2021-09" db="EMBL/GenBank/DDBJ databases">
        <title>A high-quality genome of the endoparasitic fungus Hirsutella rhossiliensis with a comparison of Hirsutella genomes reveals transposable elements contributing to genome size variation.</title>
        <authorList>
            <person name="Lin R."/>
            <person name="Jiao Y."/>
            <person name="Sun X."/>
            <person name="Ling J."/>
            <person name="Xie B."/>
            <person name="Cheng X."/>
        </authorList>
    </citation>
    <scope>NUCLEOTIDE SEQUENCE</scope>
    <source>
        <strain evidence="1">HR02</strain>
    </source>
</reference>
<dbReference type="EMBL" id="JAIZPD010000016">
    <property type="protein sequence ID" value="KAH0958236.1"/>
    <property type="molecule type" value="Genomic_DNA"/>
</dbReference>
<dbReference type="AlphaFoldDB" id="A0A9P8SEP0"/>
<name>A0A9P8SEP0_9HYPO</name>
<dbReference type="Proteomes" id="UP000824596">
    <property type="component" value="Unassembled WGS sequence"/>
</dbReference>
<keyword evidence="2" id="KW-1185">Reference proteome</keyword>
<protein>
    <submittedName>
        <fullName evidence="1">Uncharacterized protein</fullName>
    </submittedName>
</protein>
<dbReference type="GeneID" id="68359666"/>
<accession>A0A9P8SEP0</accession>
<sequence>MSGFEVAGIVLRAIPLVVKALEAYSSFLADWGKTPSELKSLNRQLTTERSKFVKVTRDGQVEWMNWGRMTHEFKKFLHRSNRKDY</sequence>
<evidence type="ECO:0000313" key="2">
    <source>
        <dbReference type="Proteomes" id="UP000824596"/>
    </source>
</evidence>
<evidence type="ECO:0000313" key="1">
    <source>
        <dbReference type="EMBL" id="KAH0958236.1"/>
    </source>
</evidence>
<gene>
    <name evidence="1" type="ORF">HRG_10537</name>
</gene>
<comment type="caution">
    <text evidence="1">The sequence shown here is derived from an EMBL/GenBank/DDBJ whole genome shotgun (WGS) entry which is preliminary data.</text>
</comment>
<organism evidence="1 2">
    <name type="scientific">Hirsutella rhossiliensis</name>
    <dbReference type="NCBI Taxonomy" id="111463"/>
    <lineage>
        <taxon>Eukaryota</taxon>
        <taxon>Fungi</taxon>
        <taxon>Dikarya</taxon>
        <taxon>Ascomycota</taxon>
        <taxon>Pezizomycotina</taxon>
        <taxon>Sordariomycetes</taxon>
        <taxon>Hypocreomycetidae</taxon>
        <taxon>Hypocreales</taxon>
        <taxon>Ophiocordycipitaceae</taxon>
        <taxon>Hirsutella</taxon>
    </lineage>
</organism>
<proteinExistence type="predicted"/>
<dbReference type="RefSeq" id="XP_044715750.1">
    <property type="nucleotide sequence ID" value="XM_044869008.1"/>
</dbReference>
<dbReference type="OrthoDB" id="3565018at2759"/>